<gene>
    <name evidence="1" type="ORF">BECKFW1821C_GA0114237_112511</name>
</gene>
<reference evidence="1" key="1">
    <citation type="submission" date="2019-02" db="EMBL/GenBank/DDBJ databases">
        <authorList>
            <person name="Gruber-Vodicka R. H."/>
            <person name="Seah K. B. B."/>
        </authorList>
    </citation>
    <scope>NUCLEOTIDE SEQUENCE</scope>
    <source>
        <strain evidence="1">BECK_BZ131</strain>
    </source>
</reference>
<accession>A0A450U2X6</accession>
<name>A0A450U2X6_9GAMM</name>
<evidence type="ECO:0008006" key="2">
    <source>
        <dbReference type="Google" id="ProtNLM"/>
    </source>
</evidence>
<proteinExistence type="predicted"/>
<dbReference type="EMBL" id="CAADFE010000125">
    <property type="protein sequence ID" value="VFJ77488.1"/>
    <property type="molecule type" value="Genomic_DNA"/>
</dbReference>
<evidence type="ECO:0000313" key="1">
    <source>
        <dbReference type="EMBL" id="VFJ77488.1"/>
    </source>
</evidence>
<protein>
    <recommendedName>
        <fullName evidence="2">PIN domain-containing protein</fullName>
    </recommendedName>
</protein>
<sequence length="112" mass="12541">MLDELKGGGDYPNKKEIVALASGIPPLSAFDDLGRIVRFYVANYVMPNSLAGDAMHLAYASYYDVDYLLIWNCNHLANANKRGHIQVINARLGFSTPEIITPLELFKEEKRP</sequence>
<dbReference type="AlphaFoldDB" id="A0A450U2X6"/>
<organism evidence="1">
    <name type="scientific">Candidatus Kentrum sp. FW</name>
    <dbReference type="NCBI Taxonomy" id="2126338"/>
    <lineage>
        <taxon>Bacteria</taxon>
        <taxon>Pseudomonadati</taxon>
        <taxon>Pseudomonadota</taxon>
        <taxon>Gammaproteobacteria</taxon>
        <taxon>Candidatus Kentrum</taxon>
    </lineage>
</organism>